<reference evidence="3" key="1">
    <citation type="submission" date="2018-06" db="EMBL/GenBank/DDBJ databases">
        <authorList>
            <person name="Zhirakovskaya E."/>
        </authorList>
    </citation>
    <scope>NUCLEOTIDE SEQUENCE</scope>
</reference>
<keyword evidence="1" id="KW-0472">Membrane</keyword>
<proteinExistence type="predicted"/>
<keyword evidence="1" id="KW-1133">Transmembrane helix</keyword>
<gene>
    <name evidence="3" type="ORF">MNBD_ALPHA02-945</name>
</gene>
<dbReference type="CDD" id="cd00077">
    <property type="entry name" value="HDc"/>
    <property type="match status" value="1"/>
</dbReference>
<dbReference type="InterPro" id="IPR035965">
    <property type="entry name" value="PAS-like_dom_sf"/>
</dbReference>
<feature type="domain" description="HD-GYP" evidence="2">
    <location>
        <begin position="495"/>
        <end position="690"/>
    </location>
</feature>
<protein>
    <recommendedName>
        <fullName evidence="2">HD-GYP domain-containing protein</fullName>
    </recommendedName>
</protein>
<feature type="transmembrane region" description="Helical" evidence="1">
    <location>
        <begin position="333"/>
        <end position="352"/>
    </location>
</feature>
<dbReference type="EMBL" id="UOED01000029">
    <property type="protein sequence ID" value="VAV87698.1"/>
    <property type="molecule type" value="Genomic_DNA"/>
</dbReference>
<dbReference type="PROSITE" id="PS51832">
    <property type="entry name" value="HD_GYP"/>
    <property type="match status" value="1"/>
</dbReference>
<dbReference type="AlphaFoldDB" id="A0A3B0RHP3"/>
<dbReference type="Pfam" id="PF08448">
    <property type="entry name" value="PAS_4"/>
    <property type="match status" value="1"/>
</dbReference>
<feature type="transmembrane region" description="Helical" evidence="1">
    <location>
        <begin position="6"/>
        <end position="28"/>
    </location>
</feature>
<dbReference type="PANTHER" id="PTHR43155:SF2">
    <property type="entry name" value="CYCLIC DI-GMP PHOSPHODIESTERASE PA4108"/>
    <property type="match status" value="1"/>
</dbReference>
<organism evidence="3">
    <name type="scientific">hydrothermal vent metagenome</name>
    <dbReference type="NCBI Taxonomy" id="652676"/>
    <lineage>
        <taxon>unclassified sequences</taxon>
        <taxon>metagenomes</taxon>
        <taxon>ecological metagenomes</taxon>
    </lineage>
</organism>
<dbReference type="SUPFAM" id="SSF55785">
    <property type="entry name" value="PYP-like sensor domain (PAS domain)"/>
    <property type="match status" value="1"/>
</dbReference>
<dbReference type="InterPro" id="IPR003607">
    <property type="entry name" value="HD/PDEase_dom"/>
</dbReference>
<dbReference type="SUPFAM" id="SSF109604">
    <property type="entry name" value="HD-domain/PDEase-like"/>
    <property type="match status" value="1"/>
</dbReference>
<evidence type="ECO:0000313" key="3">
    <source>
        <dbReference type="EMBL" id="VAV87698.1"/>
    </source>
</evidence>
<dbReference type="Pfam" id="PF13487">
    <property type="entry name" value="HD_5"/>
    <property type="match status" value="1"/>
</dbReference>
<accession>A0A3B0RHP3</accession>
<evidence type="ECO:0000256" key="1">
    <source>
        <dbReference type="SAM" id="Phobius"/>
    </source>
</evidence>
<keyword evidence="1" id="KW-0812">Transmembrane</keyword>
<dbReference type="InterPro" id="IPR013656">
    <property type="entry name" value="PAS_4"/>
</dbReference>
<dbReference type="Gene3D" id="1.10.3210.10">
    <property type="entry name" value="Hypothetical protein af1432"/>
    <property type="match status" value="1"/>
</dbReference>
<dbReference type="PANTHER" id="PTHR43155">
    <property type="entry name" value="CYCLIC DI-GMP PHOSPHODIESTERASE PA4108-RELATED"/>
    <property type="match status" value="1"/>
</dbReference>
<dbReference type="Gene3D" id="3.30.450.20">
    <property type="entry name" value="PAS domain"/>
    <property type="match status" value="1"/>
</dbReference>
<dbReference type="InterPro" id="IPR037522">
    <property type="entry name" value="HD_GYP_dom"/>
</dbReference>
<evidence type="ECO:0000259" key="2">
    <source>
        <dbReference type="PROSITE" id="PS51832"/>
    </source>
</evidence>
<sequence length="699" mass="76350">MNLRPNIGGTILTAAVIAGAGIALFLALRFAQSEADRDSLIWQRQMSVVINSREVAVEEWLGEQKKTIGRLAENPNLRIYLANVAAAGITPDEDSQAQAAYLENLMKAVAQQNGYAPPVDQDFRVKANLARTEISGLALTNPQGQLIVSTPAMPSVVRSVAAFLERGASSDVIIHGPYMSDHGGVVIAFVAPVFGVQDDNDSPPIGFAVGIKLVPDEFYDKLVQPGEVTMTGKNYLVRKNGTAIEYLSPLRTRNGDKVAPLMVSLDGGNGSLAAAYAIETAGETTGGFAERVNYDGSRVLATGRKIKDTDWVIVRTVNSAEVLSAILTRKKTILWIAVLTILAVSISILLIWRHGVSVRLTKAAEQQRLLTRRYEKLSHFLQIVTDSQPTAITAVDEKGRYTFTNVQAMKGIDMGREQVIGQPAAQLHGKLTSPQMEAHYVRVLETTEPLSIVERLPDSAVTIKSDYIPLTVEAARGVLMVTEDISDLIRERELKEQALKNLVSTLTMVIDSRDPYSARHSERVAMVAEAIAREMNVDEVTRNTANIAGALMNLGKILVPRELLTRPKGLSDEELETIRGSIMKTADMLETVEFEGPVVKTLRQIRAHWDGSGSPEGLKGHDILLSARIVAVANAFVGMCSARAHRPGMDMEEAVFLILNDAERIYDRRPVAALMNYIENKDGLEQWKEFGIPLNIDGA</sequence>
<name>A0A3B0RHP3_9ZZZZ</name>